<name>A0A380C3U5_SPOPA</name>
<feature type="compositionally biased region" description="Basic and acidic residues" evidence="2">
    <location>
        <begin position="397"/>
        <end position="416"/>
    </location>
</feature>
<keyword evidence="4" id="KW-1185">Reference proteome</keyword>
<evidence type="ECO:0000313" key="3">
    <source>
        <dbReference type="EMBL" id="SUJ11241.1"/>
    </source>
</evidence>
<gene>
    <name evidence="3" type="ORF">NCTC4822_02104</name>
</gene>
<dbReference type="OrthoDB" id="2733945at2"/>
<dbReference type="EMBL" id="UGYZ01000002">
    <property type="protein sequence ID" value="SUJ11241.1"/>
    <property type="molecule type" value="Genomic_DNA"/>
</dbReference>
<feature type="compositionally biased region" description="Basic and acidic residues" evidence="2">
    <location>
        <begin position="354"/>
        <end position="376"/>
    </location>
</feature>
<feature type="compositionally biased region" description="Basic residues" evidence="2">
    <location>
        <begin position="377"/>
        <end position="391"/>
    </location>
</feature>
<reference evidence="3 4" key="1">
    <citation type="submission" date="2018-06" db="EMBL/GenBank/DDBJ databases">
        <authorList>
            <consortium name="Pathogen Informatics"/>
            <person name="Doyle S."/>
        </authorList>
    </citation>
    <scope>NUCLEOTIDE SEQUENCE [LARGE SCALE GENOMIC DNA]</scope>
    <source>
        <strain evidence="4">ATCC 11859 / DSM 33 / NCIB 8841 / NCTC 4822</strain>
    </source>
</reference>
<dbReference type="AlphaFoldDB" id="A0A380C3U5"/>
<organism evidence="3 4">
    <name type="scientific">Sporosarcina pasteurii</name>
    <name type="common">Bacillus pasteurii</name>
    <dbReference type="NCBI Taxonomy" id="1474"/>
    <lineage>
        <taxon>Bacteria</taxon>
        <taxon>Bacillati</taxon>
        <taxon>Bacillota</taxon>
        <taxon>Bacilli</taxon>
        <taxon>Bacillales</taxon>
        <taxon>Caryophanaceae</taxon>
        <taxon>Sporosarcina</taxon>
    </lineage>
</organism>
<proteinExistence type="predicted"/>
<evidence type="ECO:0000313" key="4">
    <source>
        <dbReference type="Proteomes" id="UP000254519"/>
    </source>
</evidence>
<protein>
    <submittedName>
        <fullName evidence="3">Uncharacterized protein</fullName>
    </submittedName>
</protein>
<feature type="coiled-coil region" evidence="1">
    <location>
        <begin position="129"/>
        <end position="163"/>
    </location>
</feature>
<feature type="compositionally biased region" description="Polar residues" evidence="2">
    <location>
        <begin position="343"/>
        <end position="353"/>
    </location>
</feature>
<evidence type="ECO:0000256" key="2">
    <source>
        <dbReference type="SAM" id="MobiDB-lite"/>
    </source>
</evidence>
<feature type="region of interest" description="Disordered" evidence="2">
    <location>
        <begin position="317"/>
        <end position="416"/>
    </location>
</feature>
<dbReference type="Proteomes" id="UP000254519">
    <property type="component" value="Unassembled WGS sequence"/>
</dbReference>
<keyword evidence="1" id="KW-0175">Coiled coil</keyword>
<accession>A0A380C3U5</accession>
<sequence>MGLFINHDKHKSIYKNQEELTNTNQKLFRRDHLSELLNEQQKINHTLHQSILELKKLTQQQNNKQKAQRSEMNHQFNKLYEYHDKREKHFTQKLLDLETANRKLQQQFTHKKLIEQEQMDQIHALQKAQSEMMEQLKQYALRNKQVENKVNKQISAHKQVNEQVAERLEIQEQLSAKTLKQLDNIRSIEIKNQLNQLKELQEKYDSIERKLLDVDAAYQELQLQFKHKQLSEQEWMNHINALQKTKNELMEKVNQYALINEQTGEKVDEQMTMHMQLNELVLEQTKSQAEFLTRLENQEAMSEKVLRQVRHFHSVLFGRTRSNKEKKNNVQPGSKKHSENHSTKTNNYQQNSSEHNEHQKAERNRKPLTRKKDFGKKIIKGSGQKKVRLQKPFRNYQRIDEAKPNAPRKDDMRDEK</sequence>
<feature type="coiled-coil region" evidence="1">
    <location>
        <begin position="190"/>
        <end position="262"/>
    </location>
</feature>
<evidence type="ECO:0000256" key="1">
    <source>
        <dbReference type="SAM" id="Coils"/>
    </source>
</evidence>
<dbReference type="RefSeq" id="WP_115361980.1">
    <property type="nucleotide sequence ID" value="NZ_CP038012.1"/>
</dbReference>